<dbReference type="Gene3D" id="3.20.20.80">
    <property type="entry name" value="Glycosidases"/>
    <property type="match status" value="1"/>
</dbReference>
<feature type="active site" description="Proton donor" evidence="8">
    <location>
        <position position="253"/>
    </location>
</feature>
<keyword evidence="12" id="KW-1185">Reference proteome</keyword>
<keyword evidence="4" id="KW-0732">Signal</keyword>
<dbReference type="PANTHER" id="PTHR22600">
    <property type="entry name" value="BETA-HEXOSAMINIDASE"/>
    <property type="match status" value="1"/>
</dbReference>
<dbReference type="PANTHER" id="PTHR22600:SF26">
    <property type="entry name" value="BETA-N-ACETYLHEXOSAMINIDASE"/>
    <property type="match status" value="1"/>
</dbReference>
<evidence type="ECO:0000256" key="4">
    <source>
        <dbReference type="ARBA" id="ARBA00022729"/>
    </source>
</evidence>
<evidence type="ECO:0000313" key="11">
    <source>
        <dbReference type="EMBL" id="OJA10119.1"/>
    </source>
</evidence>
<evidence type="ECO:0000259" key="10">
    <source>
        <dbReference type="Pfam" id="PF14845"/>
    </source>
</evidence>
<dbReference type="GO" id="GO:0005975">
    <property type="term" value="P:carbohydrate metabolic process"/>
    <property type="evidence" value="ECO:0007669"/>
    <property type="project" value="InterPro"/>
</dbReference>
<evidence type="ECO:0000256" key="1">
    <source>
        <dbReference type="ARBA" id="ARBA00001231"/>
    </source>
</evidence>
<evidence type="ECO:0000256" key="8">
    <source>
        <dbReference type="PIRSR" id="PIRSR625705-1"/>
    </source>
</evidence>
<organism evidence="11 12">
    <name type="scientific">Rhizopogon vesiculosus</name>
    <dbReference type="NCBI Taxonomy" id="180088"/>
    <lineage>
        <taxon>Eukaryota</taxon>
        <taxon>Fungi</taxon>
        <taxon>Dikarya</taxon>
        <taxon>Basidiomycota</taxon>
        <taxon>Agaricomycotina</taxon>
        <taxon>Agaricomycetes</taxon>
        <taxon>Agaricomycetidae</taxon>
        <taxon>Boletales</taxon>
        <taxon>Suillineae</taxon>
        <taxon>Rhizopogonaceae</taxon>
        <taxon>Rhizopogon</taxon>
    </lineage>
</organism>
<keyword evidence="5" id="KW-0378">Hydrolase</keyword>
<dbReference type="GO" id="GO:0016020">
    <property type="term" value="C:membrane"/>
    <property type="evidence" value="ECO:0007669"/>
    <property type="project" value="TreeGrafter"/>
</dbReference>
<comment type="caution">
    <text evidence="11">The sequence shown here is derived from an EMBL/GenBank/DDBJ whole genome shotgun (WGS) entry which is preliminary data.</text>
</comment>
<feature type="domain" description="Glycoside hydrolase family 20 catalytic" evidence="9">
    <location>
        <begin position="103"/>
        <end position="323"/>
    </location>
</feature>
<dbReference type="InterPro" id="IPR029018">
    <property type="entry name" value="Hex-like_dom2"/>
</dbReference>
<dbReference type="Gene3D" id="3.30.379.10">
    <property type="entry name" value="Chitobiase/beta-hexosaminidase domain 2-like"/>
    <property type="match status" value="1"/>
</dbReference>
<dbReference type="SUPFAM" id="SSF55545">
    <property type="entry name" value="beta-N-acetylhexosaminidase-like domain"/>
    <property type="match status" value="1"/>
</dbReference>
<sequence>MIPSTPTAPLVIRARREPCLSPARPLYVEPIASEAVKPLSTRSEEYELGIPVDRSTATLTANSTLGLYRGLTTFNQPFYYCDGVTYILLAPIAITDAPVYDLRWNRLDTSRNYYRVTDILRTLDAMSWVKRITDSQILSLEVAQYPQLAMNGAYSAAEVYTESDIQYFVQYAGARGIDVLMEIDTPRHTAIIGATCPDYVTCFDAVPWATYANEPPAGQLRFTLPEVMNFTASLLVGVANTLPLSYISTGGDELNTNCYVNDTLTQMQLNSTNTTPKNTFTQTTHGALMATGNTSVVWECASAATLSKTKIIQDIEYIANWHVHIISKGHVQCWFEISIKVRDSQNTMLYDVLQLLGRKASSA</sequence>
<reference evidence="11 12" key="1">
    <citation type="submission" date="2016-03" db="EMBL/GenBank/DDBJ databases">
        <title>Comparative genomics of the ectomycorrhizal sister species Rhizopogon vinicolor and Rhizopogon vesiculosus (Basidiomycota: Boletales) reveals a divergence of the mating type B locus.</title>
        <authorList>
            <person name="Mujic A.B."/>
            <person name="Kuo A."/>
            <person name="Tritt A."/>
            <person name="Lipzen A."/>
            <person name="Chen C."/>
            <person name="Johnson J."/>
            <person name="Sharma A."/>
            <person name="Barry K."/>
            <person name="Grigoriev I.V."/>
            <person name="Spatafora J.W."/>
        </authorList>
    </citation>
    <scope>NUCLEOTIDE SEQUENCE [LARGE SCALE GENOMIC DNA]</scope>
    <source>
        <strain evidence="11 12">AM-OR11-056</strain>
    </source>
</reference>
<dbReference type="STRING" id="180088.A0A1J8PNP1"/>
<evidence type="ECO:0000256" key="5">
    <source>
        <dbReference type="ARBA" id="ARBA00022801"/>
    </source>
</evidence>
<dbReference type="Pfam" id="PF00728">
    <property type="entry name" value="Glyco_hydro_20"/>
    <property type="match status" value="1"/>
</dbReference>
<comment type="similarity">
    <text evidence="2">Belongs to the glycosyl hydrolase 20 family.</text>
</comment>
<dbReference type="GO" id="GO:0004563">
    <property type="term" value="F:beta-N-acetylhexosaminidase activity"/>
    <property type="evidence" value="ECO:0007669"/>
    <property type="project" value="UniProtKB-EC"/>
</dbReference>
<dbReference type="EMBL" id="LVVM01005600">
    <property type="protein sequence ID" value="OJA10119.1"/>
    <property type="molecule type" value="Genomic_DNA"/>
</dbReference>
<evidence type="ECO:0000313" key="12">
    <source>
        <dbReference type="Proteomes" id="UP000183567"/>
    </source>
</evidence>
<evidence type="ECO:0000256" key="7">
    <source>
        <dbReference type="ARBA" id="ARBA00023295"/>
    </source>
</evidence>
<keyword evidence="6" id="KW-0325">Glycoprotein</keyword>
<dbReference type="PRINTS" id="PR00738">
    <property type="entry name" value="GLHYDRLASE20"/>
</dbReference>
<dbReference type="InterPro" id="IPR015883">
    <property type="entry name" value="Glyco_hydro_20_cat"/>
</dbReference>
<evidence type="ECO:0000259" key="9">
    <source>
        <dbReference type="Pfam" id="PF00728"/>
    </source>
</evidence>
<comment type="catalytic activity">
    <reaction evidence="1">
        <text>Hydrolysis of terminal non-reducing N-acetyl-D-hexosamine residues in N-acetyl-beta-D-hexosaminides.</text>
        <dbReference type="EC" id="3.2.1.52"/>
    </reaction>
</comment>
<keyword evidence="7" id="KW-0326">Glycosidase</keyword>
<dbReference type="EC" id="3.2.1.52" evidence="3"/>
<dbReference type="SUPFAM" id="SSF51445">
    <property type="entry name" value="(Trans)glycosidases"/>
    <property type="match status" value="1"/>
</dbReference>
<dbReference type="AlphaFoldDB" id="A0A1J8PNP1"/>
<evidence type="ECO:0000256" key="6">
    <source>
        <dbReference type="ARBA" id="ARBA00023180"/>
    </source>
</evidence>
<dbReference type="Pfam" id="PF14845">
    <property type="entry name" value="Glycohydro_20b2"/>
    <property type="match status" value="1"/>
</dbReference>
<name>A0A1J8PNP1_9AGAM</name>
<dbReference type="InterPro" id="IPR025705">
    <property type="entry name" value="Beta_hexosaminidase_sua/sub"/>
</dbReference>
<feature type="domain" description="Beta-hexosaminidase eukaryotic type N-terminal" evidence="10">
    <location>
        <begin position="41"/>
        <end position="76"/>
    </location>
</feature>
<gene>
    <name evidence="11" type="ORF">AZE42_10643</name>
</gene>
<dbReference type="InterPro" id="IPR017853">
    <property type="entry name" value="GH"/>
</dbReference>
<dbReference type="OrthoDB" id="428480at2759"/>
<dbReference type="Proteomes" id="UP000183567">
    <property type="component" value="Unassembled WGS sequence"/>
</dbReference>
<accession>A0A1J8PNP1</accession>
<evidence type="ECO:0000256" key="3">
    <source>
        <dbReference type="ARBA" id="ARBA00012663"/>
    </source>
</evidence>
<dbReference type="InterPro" id="IPR029019">
    <property type="entry name" value="HEX_eukaryotic_N"/>
</dbReference>
<protein>
    <recommendedName>
        <fullName evidence="3">beta-N-acetylhexosaminidase</fullName>
        <ecNumber evidence="3">3.2.1.52</ecNumber>
    </recommendedName>
</protein>
<proteinExistence type="inferred from homology"/>
<dbReference type="GO" id="GO:0030203">
    <property type="term" value="P:glycosaminoglycan metabolic process"/>
    <property type="evidence" value="ECO:0007669"/>
    <property type="project" value="TreeGrafter"/>
</dbReference>
<evidence type="ECO:0000256" key="2">
    <source>
        <dbReference type="ARBA" id="ARBA00006285"/>
    </source>
</evidence>